<dbReference type="OrthoDB" id="407432at2759"/>
<dbReference type="Gene3D" id="4.10.60.10">
    <property type="entry name" value="Zinc finger, CCHC-type"/>
    <property type="match status" value="1"/>
</dbReference>
<evidence type="ECO:0000313" key="8">
    <source>
        <dbReference type="EMBL" id="CAD7231020.1"/>
    </source>
</evidence>
<evidence type="ECO:0000256" key="3">
    <source>
        <dbReference type="ARBA" id="ARBA00022679"/>
    </source>
</evidence>
<proteinExistence type="predicted"/>
<dbReference type="Gene3D" id="1.10.1410.10">
    <property type="match status" value="2"/>
</dbReference>
<gene>
    <name evidence="8" type="ORF">CTOB1V02_LOCUS8875</name>
</gene>
<keyword evidence="3" id="KW-0808">Transferase</keyword>
<sequence>MDPRPENPPLNVASGGDAKKASNEPSNQQQSRAAKRKNRKKKTILYVPPAKRDGACPTTEGAVASRPVKKDTEAHGATATQESCGQSKKLPSCQALEQSTPHDGQEFPLLDKVFAASRSAEKAEKAEQKATISPELREDPPKAKTNHANSKTCPHSVKLRRGDTQEFSSACAACLEAQGTLKSRKWSKEEILASNRSLIIEELSRSKDINMLPPPFIPLMTMFSLKEVREKEENKSFPVPQELLKAFSSDFIKTRKENKKCKKGPYHCRLCQFIASNCVTMFNHIQKQRHRMLVEERRMQTDLRRLPSPNKEHKRGLTKMIEDIFLEHGLRDEDIAMREEIALELNVALREVASGDVQLSMIGSSLSGLGLRTSALDLSLDLVDPIEAGAASNPRAELRRRTKENALLTFAFLRLKSAIEAGSPKFRDLVSDLTAICPKMKFIYLSESSQELPVIIHIKQGPAAIWTNSLLRDYASLDPRVKPICVAMKYWAHQVEIDSQDNGAWPTLVYHLLVINFLQHTNPPVLPCLQEAPEYQDTEGYIPLSQLRIAKTWSSLNSQSLGSLWWNIFREYSVQSSDNAVVSIRTLRHINIAEKAYGGRRINVEDPFNPKRNSAAGPAATAYSVIMRRFLFAFAYFGQYKRTLAAVERAKERSLEQAAGGEATRPRTPPCLAEDGVEEEGDVPVEGEEDEGLEEGARAKTPPTVDNEGETKVSVTVDHLLQQLALASPLPLDQTETASVPLENEDVASPQPLPPAGPPPPSVDIPEDQEPWTFNFSPAVLEELTRGDIIEVVCKECSKPGHLRSHCPKFALPKIKPLPPMNPDFLRLLDDLIYLVREHCRIREEELQIREEIRTDLEFVLRKEFQVTSVRLHLFGSSANGFGFFHSDVDLCMTFEDRPEGPKRTTEEVESSIRIVARALRRHRALSYILPITNAKVPIVKFFHMHHDLEGDISLSNTLALRNTRLLSAYASIDDRVTALGYMLKVFAKTCDIGDASKGSLSSYAYMLMLIHFLQHRQPPVLPCLQELYPKDKEPPVRIEEGWNTWFFEDIGRLHEVWPYRGANRESVGQLWNGFLEYYTVQFPWREQVVSICQSCSLTRFEKLWNGTTIAIEDPFDLSHNLGGGLSHRMNAHIFKALIRGREVFGTPIASVPRTYSERNQDIILCPSAPMDFKLLRIMNYLISPAALTLGVGTAPNDRGCHFCRRVGHQVKDCPLRGGGGGKKAEAEKATGGEAAVNGVKAEDVTEDVTVNDDRCCFACGRPGHFVYECPQRKIKTNIRKKNVVPPPPPQPQQHYNMGRGPKGKEGSRRGGGNALGSNPQRGRGAAARGSGRGGPNITTMQLAEMDRSNRIRDQISLSSSLPGLQTLPWVMPPRPPPLNPGSDAIIPRNFAGVAVEWTGAALQPQFRSLLNPLAGGPDPKALHMAQTLPLGENPVFMRGPMQHPYNPPLIPCPPRFMFPTAPQPGQFLADAALYDRVSIMRGPAPTSTTSDYNDARGQGPAFF</sequence>
<evidence type="ECO:0000256" key="5">
    <source>
        <dbReference type="ARBA" id="ARBA00022842"/>
    </source>
</evidence>
<evidence type="ECO:0000259" key="7">
    <source>
        <dbReference type="PROSITE" id="PS50158"/>
    </source>
</evidence>
<feature type="domain" description="CCHC-type" evidence="7">
    <location>
        <begin position="794"/>
        <end position="809"/>
    </location>
</feature>
<dbReference type="GO" id="GO:0008270">
    <property type="term" value="F:zinc ion binding"/>
    <property type="evidence" value="ECO:0007669"/>
    <property type="project" value="InterPro"/>
</dbReference>
<evidence type="ECO:0000256" key="6">
    <source>
        <dbReference type="SAM" id="MobiDB-lite"/>
    </source>
</evidence>
<dbReference type="InterPro" id="IPR036875">
    <property type="entry name" value="Znf_CCHC_sf"/>
</dbReference>
<name>A0A7R8ZR03_9CRUS</name>
<feature type="compositionally biased region" description="Pro residues" evidence="6">
    <location>
        <begin position="751"/>
        <end position="763"/>
    </location>
</feature>
<dbReference type="InterPro" id="IPR002058">
    <property type="entry name" value="PAP_assoc"/>
</dbReference>
<protein>
    <recommendedName>
        <fullName evidence="7">CCHC-type domain-containing protein</fullName>
    </recommendedName>
</protein>
<feature type="domain" description="CCHC-type" evidence="7">
    <location>
        <begin position="1257"/>
        <end position="1272"/>
    </location>
</feature>
<accession>A0A7R8ZR03</accession>
<dbReference type="PANTHER" id="PTHR12271:SF66">
    <property type="entry name" value="TERMINAL URIDYLYLTRANSFERASE TAILOR"/>
    <property type="match status" value="1"/>
</dbReference>
<keyword evidence="5" id="KW-0460">Magnesium</keyword>
<dbReference type="GO" id="GO:1990817">
    <property type="term" value="F:poly(A) RNA polymerase activity"/>
    <property type="evidence" value="ECO:0007669"/>
    <property type="project" value="UniProtKB-ARBA"/>
</dbReference>
<keyword evidence="4" id="KW-0479">Metal-binding</keyword>
<dbReference type="Pfam" id="PF00098">
    <property type="entry name" value="zf-CCHC"/>
    <property type="match status" value="1"/>
</dbReference>
<dbReference type="CDD" id="cd05402">
    <property type="entry name" value="NT_PAP_TUTase"/>
    <property type="match status" value="1"/>
</dbReference>
<dbReference type="Pfam" id="PF22600">
    <property type="entry name" value="MTPAP-like_central"/>
    <property type="match status" value="1"/>
</dbReference>
<dbReference type="SMART" id="SM00343">
    <property type="entry name" value="ZnF_C2HC"/>
    <property type="match status" value="3"/>
</dbReference>
<feature type="compositionally biased region" description="Basic and acidic residues" evidence="6">
    <location>
        <begin position="119"/>
        <end position="128"/>
    </location>
</feature>
<dbReference type="Pfam" id="PF19088">
    <property type="entry name" value="TUTase"/>
    <property type="match status" value="1"/>
</dbReference>
<dbReference type="PROSITE" id="PS50158">
    <property type="entry name" value="ZF_CCHC"/>
    <property type="match status" value="3"/>
</dbReference>
<dbReference type="SUPFAM" id="SSF81301">
    <property type="entry name" value="Nucleotidyltransferase"/>
    <property type="match status" value="2"/>
</dbReference>
<dbReference type="GO" id="GO:0003676">
    <property type="term" value="F:nucleic acid binding"/>
    <property type="evidence" value="ECO:0007669"/>
    <property type="project" value="InterPro"/>
</dbReference>
<evidence type="ECO:0000256" key="4">
    <source>
        <dbReference type="ARBA" id="ARBA00022723"/>
    </source>
</evidence>
<feature type="region of interest" description="Disordered" evidence="6">
    <location>
        <begin position="1484"/>
        <end position="1504"/>
    </location>
</feature>
<organism evidence="8">
    <name type="scientific">Cyprideis torosa</name>
    <dbReference type="NCBI Taxonomy" id="163714"/>
    <lineage>
        <taxon>Eukaryota</taxon>
        <taxon>Metazoa</taxon>
        <taxon>Ecdysozoa</taxon>
        <taxon>Arthropoda</taxon>
        <taxon>Crustacea</taxon>
        <taxon>Oligostraca</taxon>
        <taxon>Ostracoda</taxon>
        <taxon>Podocopa</taxon>
        <taxon>Podocopida</taxon>
        <taxon>Cytherocopina</taxon>
        <taxon>Cytheroidea</taxon>
        <taxon>Cytherideidae</taxon>
        <taxon>Cyprideis</taxon>
    </lineage>
</organism>
<comment type="cofactor">
    <cofactor evidence="1">
        <name>Mn(2+)</name>
        <dbReference type="ChEBI" id="CHEBI:29035"/>
    </cofactor>
</comment>
<dbReference type="InterPro" id="IPR043519">
    <property type="entry name" value="NT_sf"/>
</dbReference>
<dbReference type="SUPFAM" id="SSF81631">
    <property type="entry name" value="PAP/OAS1 substrate-binding domain"/>
    <property type="match status" value="2"/>
</dbReference>
<feature type="region of interest" description="Disordered" evidence="6">
    <location>
        <begin position="1279"/>
        <end position="1339"/>
    </location>
</feature>
<evidence type="ECO:0000256" key="2">
    <source>
        <dbReference type="ARBA" id="ARBA00001946"/>
    </source>
</evidence>
<dbReference type="PANTHER" id="PTHR12271">
    <property type="entry name" value="POLY A POLYMERASE CID PAP -RELATED"/>
    <property type="match status" value="1"/>
</dbReference>
<dbReference type="InterPro" id="IPR054708">
    <property type="entry name" value="MTPAP-like_central"/>
</dbReference>
<evidence type="ECO:0000256" key="1">
    <source>
        <dbReference type="ARBA" id="ARBA00001936"/>
    </source>
</evidence>
<dbReference type="GO" id="GO:0050265">
    <property type="term" value="F:RNA uridylyltransferase activity"/>
    <property type="evidence" value="ECO:0007669"/>
    <property type="project" value="TreeGrafter"/>
</dbReference>
<reference evidence="8" key="1">
    <citation type="submission" date="2020-11" db="EMBL/GenBank/DDBJ databases">
        <authorList>
            <person name="Tran Van P."/>
        </authorList>
    </citation>
    <scope>NUCLEOTIDE SEQUENCE</scope>
</reference>
<dbReference type="Gene3D" id="3.30.460.10">
    <property type="entry name" value="Beta Polymerase, domain 2"/>
    <property type="match status" value="2"/>
</dbReference>
<feature type="compositionally biased region" description="Basic residues" evidence="6">
    <location>
        <begin position="33"/>
        <end position="43"/>
    </location>
</feature>
<dbReference type="Pfam" id="PF03828">
    <property type="entry name" value="PAP_assoc"/>
    <property type="match status" value="1"/>
</dbReference>
<comment type="cofactor">
    <cofactor evidence="2">
        <name>Mg(2+)</name>
        <dbReference type="ChEBI" id="CHEBI:18420"/>
    </cofactor>
</comment>
<feature type="region of interest" description="Disordered" evidence="6">
    <location>
        <begin position="118"/>
        <end position="155"/>
    </location>
</feature>
<feature type="region of interest" description="Disordered" evidence="6">
    <location>
        <begin position="745"/>
        <end position="771"/>
    </location>
</feature>
<feature type="compositionally biased region" description="Acidic residues" evidence="6">
    <location>
        <begin position="675"/>
        <end position="694"/>
    </location>
</feature>
<dbReference type="GO" id="GO:0031123">
    <property type="term" value="P:RNA 3'-end processing"/>
    <property type="evidence" value="ECO:0007669"/>
    <property type="project" value="TreeGrafter"/>
</dbReference>
<feature type="region of interest" description="Disordered" evidence="6">
    <location>
        <begin position="655"/>
        <end position="710"/>
    </location>
</feature>
<feature type="domain" description="CCHC-type" evidence="7">
    <location>
        <begin position="1201"/>
        <end position="1215"/>
    </location>
</feature>
<dbReference type="InterPro" id="IPR045100">
    <property type="entry name" value="TUT4/7_NTP_transf"/>
</dbReference>
<feature type="region of interest" description="Disordered" evidence="6">
    <location>
        <begin position="1"/>
        <end position="105"/>
    </location>
</feature>
<dbReference type="SUPFAM" id="SSF57756">
    <property type="entry name" value="Retrovirus zinc finger-like domains"/>
    <property type="match status" value="1"/>
</dbReference>
<dbReference type="EMBL" id="OB663134">
    <property type="protein sequence ID" value="CAD7231020.1"/>
    <property type="molecule type" value="Genomic_DNA"/>
</dbReference>
<dbReference type="InterPro" id="IPR001878">
    <property type="entry name" value="Znf_CCHC"/>
</dbReference>